<evidence type="ECO:0000313" key="1">
    <source>
        <dbReference type="EMBL" id="PKY72221.1"/>
    </source>
</evidence>
<protein>
    <submittedName>
        <fullName evidence="1">Uncharacterized protein</fullName>
    </submittedName>
</protein>
<dbReference type="RefSeq" id="WP_024331902.1">
    <property type="nucleotide sequence ID" value="NZ_JASOXK010000005.1"/>
</dbReference>
<sequence>MSGLIREEIVRELRVEVSWIINAIVELSDHFGFSSYATCLLRNRVEPEEARSIERIIFTKWKNLESTSFENLRSLISNDFTESTQKPWALSDEVLQELIDLKVTELMP</sequence>
<keyword evidence="2" id="KW-1185">Reference proteome</keyword>
<comment type="caution">
    <text evidence="1">The sequence shown here is derived from an EMBL/GenBank/DDBJ whole genome shotgun (WGS) entry which is preliminary data.</text>
</comment>
<dbReference type="AlphaFoldDB" id="A0A2I1IM63"/>
<dbReference type="Proteomes" id="UP000235122">
    <property type="component" value="Unassembled WGS sequence"/>
</dbReference>
<accession>A0A2I1IM63</accession>
<dbReference type="GeneID" id="35866812"/>
<proteinExistence type="predicted"/>
<organism evidence="1 2">
    <name type="scientific">Winkia neuii</name>
    <dbReference type="NCBI Taxonomy" id="33007"/>
    <lineage>
        <taxon>Bacteria</taxon>
        <taxon>Bacillati</taxon>
        <taxon>Actinomycetota</taxon>
        <taxon>Actinomycetes</taxon>
        <taxon>Actinomycetales</taxon>
        <taxon>Actinomycetaceae</taxon>
        <taxon>Winkia</taxon>
    </lineage>
</organism>
<dbReference type="EMBL" id="PKKO01000003">
    <property type="protein sequence ID" value="PKY72221.1"/>
    <property type="molecule type" value="Genomic_DNA"/>
</dbReference>
<gene>
    <name evidence="1" type="ORF">CYJ19_05035</name>
</gene>
<reference evidence="1 2" key="1">
    <citation type="submission" date="2017-12" db="EMBL/GenBank/DDBJ databases">
        <title>Phylogenetic diversity of female urinary microbiome.</title>
        <authorList>
            <person name="Thomas-White K."/>
            <person name="Wolfe A.J."/>
        </authorList>
    </citation>
    <scope>NUCLEOTIDE SEQUENCE [LARGE SCALE GENOMIC DNA]</scope>
    <source>
        <strain evidence="1 2">UMB0402</strain>
    </source>
</reference>
<name>A0A2I1IM63_9ACTO</name>
<evidence type="ECO:0000313" key="2">
    <source>
        <dbReference type="Proteomes" id="UP000235122"/>
    </source>
</evidence>